<protein>
    <submittedName>
        <fullName evidence="3">DUF418 domain-containing protein</fullName>
    </submittedName>
</protein>
<dbReference type="InterPro" id="IPR052529">
    <property type="entry name" value="Bact_Transport_Assoc"/>
</dbReference>
<accession>A0A845AAF3</accession>
<feature type="transmembrane region" description="Helical" evidence="1">
    <location>
        <begin position="237"/>
        <end position="257"/>
    </location>
</feature>
<proteinExistence type="predicted"/>
<evidence type="ECO:0000256" key="1">
    <source>
        <dbReference type="SAM" id="Phobius"/>
    </source>
</evidence>
<dbReference type="Pfam" id="PF04235">
    <property type="entry name" value="DUF418"/>
    <property type="match status" value="1"/>
</dbReference>
<feature type="transmembrane region" description="Helical" evidence="1">
    <location>
        <begin position="348"/>
        <end position="366"/>
    </location>
</feature>
<feature type="transmembrane region" description="Helical" evidence="1">
    <location>
        <begin position="115"/>
        <end position="140"/>
    </location>
</feature>
<evidence type="ECO:0000259" key="2">
    <source>
        <dbReference type="Pfam" id="PF04235"/>
    </source>
</evidence>
<reference evidence="3 4" key="1">
    <citation type="submission" date="2019-12" db="EMBL/GenBank/DDBJ databases">
        <title>Genomic-based taxomic classification of the family Erythrobacteraceae.</title>
        <authorList>
            <person name="Xu L."/>
        </authorList>
    </citation>
    <scope>NUCLEOTIDE SEQUENCE [LARGE SCALE GENOMIC DNA]</scope>
    <source>
        <strain evidence="3 4">DSM 18604</strain>
    </source>
</reference>
<dbReference type="PANTHER" id="PTHR30590">
    <property type="entry name" value="INNER MEMBRANE PROTEIN"/>
    <property type="match status" value="1"/>
</dbReference>
<feature type="transmembrane region" description="Helical" evidence="1">
    <location>
        <begin position="85"/>
        <end position="103"/>
    </location>
</feature>
<keyword evidence="1" id="KW-1133">Transmembrane helix</keyword>
<gene>
    <name evidence="3" type="ORF">GRI39_06980</name>
</gene>
<dbReference type="RefSeq" id="WP_160738977.1">
    <property type="nucleotide sequence ID" value="NZ_WTYQ01000002.1"/>
</dbReference>
<name>A0A845AAF3_9SPHN</name>
<keyword evidence="1" id="KW-0812">Transmembrane</keyword>
<dbReference type="PANTHER" id="PTHR30590:SF2">
    <property type="entry name" value="INNER MEMBRANE PROTEIN"/>
    <property type="match status" value="1"/>
</dbReference>
<dbReference type="OrthoDB" id="9807744at2"/>
<keyword evidence="1" id="KW-0472">Membrane</keyword>
<feature type="transmembrane region" description="Helical" evidence="1">
    <location>
        <begin position="161"/>
        <end position="181"/>
    </location>
</feature>
<feature type="transmembrane region" description="Helical" evidence="1">
    <location>
        <begin position="311"/>
        <end position="336"/>
    </location>
</feature>
<dbReference type="AlphaFoldDB" id="A0A845AAF3"/>
<dbReference type="EMBL" id="WTYQ01000002">
    <property type="protein sequence ID" value="MXP25785.1"/>
    <property type="molecule type" value="Genomic_DNA"/>
</dbReference>
<feature type="domain" description="DUF418" evidence="2">
    <location>
        <begin position="254"/>
        <end position="415"/>
    </location>
</feature>
<dbReference type="InterPro" id="IPR007349">
    <property type="entry name" value="DUF418"/>
</dbReference>
<feature type="transmembrane region" description="Helical" evidence="1">
    <location>
        <begin position="269"/>
        <end position="291"/>
    </location>
</feature>
<feature type="transmembrane region" description="Helical" evidence="1">
    <location>
        <begin position="29"/>
        <end position="51"/>
    </location>
</feature>
<sequence>MSDHDDWAVEGELPEHPVERGERLVSLDLIRGISVLGILFANITAFAHPMLAYSWPGALPGGGNMADDIIWLIQFIFVDGKFRGLFSLLFGAGMMLFMERVWARGGSRWLQARRLFWLMLFGLAHFYLLFIGDILFIYAISGFFALPMLRWTAARQLWSGLIWYVLGSLALSGLLGATAALEANPTASLEQSQQLSDGWQSRVDEAAEETEVIQNGDYGDILNYRFSNQSDHLAESIFTILFETLPLMVLGMGLYRLGFFQSLSVTSRYVFWGWVGVIGGAVLNGFLGLWAMETGFAPFLTQFIFNGPSAFPRLGMILGIAALLTAWTPLIANSWLGSRCVAAGRMAFSNYIGTSLLMLLIFQGWAGGLYGQLHRLPLLPIVLLGWALMLICSKLWLDKYRYGPLEWLWRCLTYGTLFAIKR</sequence>
<feature type="transmembrane region" description="Helical" evidence="1">
    <location>
        <begin position="378"/>
        <end position="397"/>
    </location>
</feature>
<dbReference type="Proteomes" id="UP000460561">
    <property type="component" value="Unassembled WGS sequence"/>
</dbReference>
<organism evidence="3 4">
    <name type="scientific">Altericroceibacterium indicum</name>
    <dbReference type="NCBI Taxonomy" id="374177"/>
    <lineage>
        <taxon>Bacteria</taxon>
        <taxon>Pseudomonadati</taxon>
        <taxon>Pseudomonadota</taxon>
        <taxon>Alphaproteobacteria</taxon>
        <taxon>Sphingomonadales</taxon>
        <taxon>Erythrobacteraceae</taxon>
        <taxon>Altericroceibacterium</taxon>
    </lineage>
</organism>
<keyword evidence="4" id="KW-1185">Reference proteome</keyword>
<evidence type="ECO:0000313" key="3">
    <source>
        <dbReference type="EMBL" id="MXP25785.1"/>
    </source>
</evidence>
<evidence type="ECO:0000313" key="4">
    <source>
        <dbReference type="Proteomes" id="UP000460561"/>
    </source>
</evidence>
<comment type="caution">
    <text evidence="3">The sequence shown here is derived from an EMBL/GenBank/DDBJ whole genome shotgun (WGS) entry which is preliminary data.</text>
</comment>